<dbReference type="Gene3D" id="3.40.50.300">
    <property type="entry name" value="P-loop containing nucleotide triphosphate hydrolases"/>
    <property type="match status" value="2"/>
</dbReference>
<reference evidence="2" key="1">
    <citation type="submission" date="2023-08" db="EMBL/GenBank/DDBJ databases">
        <authorList>
            <person name="Chen Y."/>
            <person name="Shah S."/>
            <person name="Dougan E. K."/>
            <person name="Thang M."/>
            <person name="Chan C."/>
        </authorList>
    </citation>
    <scope>NUCLEOTIDE SEQUENCE</scope>
</reference>
<dbReference type="InterPro" id="IPR026983">
    <property type="entry name" value="DHC"/>
</dbReference>
<dbReference type="GO" id="GO:0045505">
    <property type="term" value="F:dynein intermediate chain binding"/>
    <property type="evidence" value="ECO:0007669"/>
    <property type="project" value="InterPro"/>
</dbReference>
<dbReference type="InterPro" id="IPR027417">
    <property type="entry name" value="P-loop_NTPase"/>
</dbReference>
<name>A0AA36IJW5_9DINO</name>
<dbReference type="SUPFAM" id="SSF52540">
    <property type="entry name" value="P-loop containing nucleoside triphosphate hydrolases"/>
    <property type="match status" value="1"/>
</dbReference>
<dbReference type="GO" id="GO:0030286">
    <property type="term" value="C:dynein complex"/>
    <property type="evidence" value="ECO:0007669"/>
    <property type="project" value="InterPro"/>
</dbReference>
<evidence type="ECO:0000256" key="1">
    <source>
        <dbReference type="SAM" id="MobiDB-lite"/>
    </source>
</evidence>
<feature type="compositionally biased region" description="Basic and acidic residues" evidence="1">
    <location>
        <begin position="968"/>
        <end position="985"/>
    </location>
</feature>
<organism evidence="2 3">
    <name type="scientific">Effrenium voratum</name>
    <dbReference type="NCBI Taxonomy" id="2562239"/>
    <lineage>
        <taxon>Eukaryota</taxon>
        <taxon>Sar</taxon>
        <taxon>Alveolata</taxon>
        <taxon>Dinophyceae</taxon>
        <taxon>Suessiales</taxon>
        <taxon>Symbiodiniaceae</taxon>
        <taxon>Effrenium</taxon>
    </lineage>
</organism>
<accession>A0AA36IJW5</accession>
<evidence type="ECO:0000313" key="2">
    <source>
        <dbReference type="EMBL" id="CAJ1388687.1"/>
    </source>
</evidence>
<proteinExistence type="predicted"/>
<comment type="caution">
    <text evidence="2">The sequence shown here is derived from an EMBL/GenBank/DDBJ whole genome shotgun (WGS) entry which is preliminary data.</text>
</comment>
<gene>
    <name evidence="2" type="ORF">EVOR1521_LOCUS14500</name>
</gene>
<dbReference type="Proteomes" id="UP001178507">
    <property type="component" value="Unassembled WGS sequence"/>
</dbReference>
<sequence length="1105" mass="122290">MVTQPRVLHPAAALFVEKGRRWELLGVQLRPLAFPAPDLTLYIHAGLVRIGILNLDAARMLNRAVSAFNLEAQKVRKKGRQQRLGLAEVRAICAFAASSLRAYKNHELLERDNTLDEQILCEAWLCAVATQLDASAEREMLWRCTVMSFGASKHFEAHQTAFRQNLFNDTLMAQRVAKKDVSALFYIQIADTLRQKYSYDFYNPMVVQKCIATTQALLNDRDVAVVGEAGAGKSDCITTLKLEAAENFLDFGRSFPKVKLLRINTLAQDASTALMVVSNASAPLRETDVSKSNTSTREESIWLTLDGPLNPELYEAVSAAMPLTIAGTKKPYLSKTRGFRIIVETDLLAELSPATAASLAVTFIDTERGPTWKDRAMAWAHRFVLTCPEYAHFMQLTKELLMHLMEPGWDSILAFVLYYFHYNPESSGAATEGEALDYRHQTTTCFLSCLTSLLVDPVVEKQLYSATKEGQAALEREVRLLIGMSSIAAFGASLFTSQRPRFERYIRENVLDPIHANSFPPLYDLYLEDSKTGQFQAVGKIVHLTEPIVECHHVCVATEEFVAFQLRLRRLLAIGAPVLLAGTGGSGKSALLRYLHGCKSSSMAGLLHSCPELSPWEIQKALTLNLAPRAGCGPQGAGILAPGNEKRLVVFIDDLHLSDVGAGPGPGQTRLGEWIRFALEAQGRFYRMEDGHFVAIRDTSFLPSLLAPDSQNLEICKRFSRHFFLAFMESPSEASIQKIFSTILTLNLTAGIPEEVMQNLTRSFWSMRLHPNVEVDTPGQKLAAQLLQATLGVWNETDLASKQRLHGLARVFWDVAHAFSRTPVEDLASPVDVGYLWTFAMRTSVLDAMMPRSASHRRRVYAAVARSCAAHFGVLLGGKTGLEHPELQALEMDSLAFIDTDAANLRSLRRVSLVQARDHVLERIGSPYVGLRQATDTPSKHSEESEGLDDEDSENEPEAEGEGEGEFSIDRKFKSSAKREEREQAAPDPVSLAMCQDLLTVDNEASLMWLMEEQTLCTLLRLSHILTTYPITCLVGGWSHLPLLSLAGKLLAGSSGGELNLLHGVSVEPWSSSSCKRCSPCPVSASCTSRKRRRSRMGPGCASWR</sequence>
<dbReference type="GO" id="GO:0007018">
    <property type="term" value="P:microtubule-based movement"/>
    <property type="evidence" value="ECO:0007669"/>
    <property type="project" value="InterPro"/>
</dbReference>
<dbReference type="Pfam" id="PF12775">
    <property type="entry name" value="AAA_7"/>
    <property type="match status" value="1"/>
</dbReference>
<feature type="region of interest" description="Disordered" evidence="1">
    <location>
        <begin position="931"/>
        <end position="987"/>
    </location>
</feature>
<evidence type="ECO:0000313" key="3">
    <source>
        <dbReference type="Proteomes" id="UP001178507"/>
    </source>
</evidence>
<protein>
    <submittedName>
        <fullName evidence="2">Uncharacterized protein</fullName>
    </submittedName>
</protein>
<dbReference type="EMBL" id="CAUJNA010001735">
    <property type="protein sequence ID" value="CAJ1388687.1"/>
    <property type="molecule type" value="Genomic_DNA"/>
</dbReference>
<feature type="compositionally biased region" description="Acidic residues" evidence="1">
    <location>
        <begin position="945"/>
        <end position="967"/>
    </location>
</feature>
<dbReference type="PANTHER" id="PTHR45703">
    <property type="entry name" value="DYNEIN HEAVY CHAIN"/>
    <property type="match status" value="1"/>
</dbReference>
<dbReference type="AlphaFoldDB" id="A0AA36IJW5"/>
<dbReference type="GO" id="GO:0051959">
    <property type="term" value="F:dynein light intermediate chain binding"/>
    <property type="evidence" value="ECO:0007669"/>
    <property type="project" value="InterPro"/>
</dbReference>
<keyword evidence="3" id="KW-1185">Reference proteome</keyword>